<dbReference type="EMBL" id="JBHSAP010000015">
    <property type="protein sequence ID" value="MFC4077646.1"/>
    <property type="molecule type" value="Genomic_DNA"/>
</dbReference>
<evidence type="ECO:0000313" key="2">
    <source>
        <dbReference type="EMBL" id="MFC4077646.1"/>
    </source>
</evidence>
<keyword evidence="3" id="KW-1185">Reference proteome</keyword>
<dbReference type="InterPro" id="IPR027393">
    <property type="entry name" value="Virus_scaffolding_prot_C"/>
</dbReference>
<comment type="caution">
    <text evidence="2">The sequence shown here is derived from an EMBL/GenBank/DDBJ whole genome shotgun (WGS) entry which is preliminary data.</text>
</comment>
<dbReference type="InterPro" id="IPR014957">
    <property type="entry name" value="IDEAL_dom"/>
</dbReference>
<evidence type="ECO:0000259" key="1">
    <source>
        <dbReference type="Pfam" id="PF08858"/>
    </source>
</evidence>
<dbReference type="Pfam" id="PF08858">
    <property type="entry name" value="IDEAL"/>
    <property type="match status" value="1"/>
</dbReference>
<accession>A0ABV8JFE1</accession>
<proteinExistence type="predicted"/>
<evidence type="ECO:0000313" key="3">
    <source>
        <dbReference type="Proteomes" id="UP001595843"/>
    </source>
</evidence>
<organism evidence="2 3">
    <name type="scientific">Salinithrix halophila</name>
    <dbReference type="NCBI Taxonomy" id="1485204"/>
    <lineage>
        <taxon>Bacteria</taxon>
        <taxon>Bacillati</taxon>
        <taxon>Bacillota</taxon>
        <taxon>Bacilli</taxon>
        <taxon>Bacillales</taxon>
        <taxon>Thermoactinomycetaceae</taxon>
        <taxon>Salinithrix</taxon>
    </lineage>
</organism>
<reference evidence="3" key="1">
    <citation type="journal article" date="2019" name="Int. J. Syst. Evol. Microbiol.">
        <title>The Global Catalogue of Microorganisms (GCM) 10K type strain sequencing project: providing services to taxonomists for standard genome sequencing and annotation.</title>
        <authorList>
            <consortium name="The Broad Institute Genomics Platform"/>
            <consortium name="The Broad Institute Genome Sequencing Center for Infectious Disease"/>
            <person name="Wu L."/>
            <person name="Ma J."/>
        </authorList>
    </citation>
    <scope>NUCLEOTIDE SEQUENCE [LARGE SCALE GENOMIC DNA]</scope>
    <source>
        <strain evidence="3">IBRC-M 10813</strain>
    </source>
</reference>
<sequence length="122" mass="13958">METLLNHPFQVGDWVKGKTENDELFQGYIESIDSQQGTIAVRVTQSDNTNMVGKVTHSIPDRIKYLEDTPLDQEGHFLNFIDLALTTKDKKWFMKLTDKLNDLRQQEAEADESLGENTRITG</sequence>
<feature type="domain" description="IDEAL" evidence="1">
    <location>
        <begin position="81"/>
        <end position="100"/>
    </location>
</feature>
<gene>
    <name evidence="2" type="ORF">ACFOUO_12640</name>
</gene>
<dbReference type="RefSeq" id="WP_380705453.1">
    <property type="nucleotide sequence ID" value="NZ_JBHSAP010000015.1"/>
</dbReference>
<dbReference type="Gene3D" id="4.10.810.10">
    <property type="entry name" value="Virus Scaffolding Protein, Chain A"/>
    <property type="match status" value="1"/>
</dbReference>
<protein>
    <submittedName>
        <fullName evidence="2">IDEAL domain-containing protein</fullName>
    </submittedName>
</protein>
<dbReference type="Proteomes" id="UP001595843">
    <property type="component" value="Unassembled WGS sequence"/>
</dbReference>
<name>A0ABV8JFE1_9BACL</name>